<dbReference type="Proteomes" id="UP000479710">
    <property type="component" value="Unassembled WGS sequence"/>
</dbReference>
<protein>
    <submittedName>
        <fullName evidence="2">Uncharacterized protein</fullName>
    </submittedName>
</protein>
<feature type="compositionally biased region" description="Polar residues" evidence="1">
    <location>
        <begin position="8"/>
        <end position="23"/>
    </location>
</feature>
<evidence type="ECO:0000313" key="3">
    <source>
        <dbReference type="Proteomes" id="UP000479710"/>
    </source>
</evidence>
<keyword evidence="3" id="KW-1185">Reference proteome</keyword>
<comment type="caution">
    <text evidence="2">The sequence shown here is derived from an EMBL/GenBank/DDBJ whole genome shotgun (WGS) entry which is preliminary data.</text>
</comment>
<reference evidence="2 3" key="1">
    <citation type="submission" date="2019-11" db="EMBL/GenBank/DDBJ databases">
        <title>Whole genome sequence of Oryza granulata.</title>
        <authorList>
            <person name="Li W."/>
        </authorList>
    </citation>
    <scope>NUCLEOTIDE SEQUENCE [LARGE SCALE GENOMIC DNA]</scope>
    <source>
        <strain evidence="3">cv. Menghai</strain>
        <tissue evidence="2">Leaf</tissue>
    </source>
</reference>
<organism evidence="2 3">
    <name type="scientific">Oryza meyeriana var. granulata</name>
    <dbReference type="NCBI Taxonomy" id="110450"/>
    <lineage>
        <taxon>Eukaryota</taxon>
        <taxon>Viridiplantae</taxon>
        <taxon>Streptophyta</taxon>
        <taxon>Embryophyta</taxon>
        <taxon>Tracheophyta</taxon>
        <taxon>Spermatophyta</taxon>
        <taxon>Magnoliopsida</taxon>
        <taxon>Liliopsida</taxon>
        <taxon>Poales</taxon>
        <taxon>Poaceae</taxon>
        <taxon>BOP clade</taxon>
        <taxon>Oryzoideae</taxon>
        <taxon>Oryzeae</taxon>
        <taxon>Oryzinae</taxon>
        <taxon>Oryza</taxon>
        <taxon>Oryza meyeriana</taxon>
    </lineage>
</organism>
<proteinExistence type="predicted"/>
<dbReference type="AlphaFoldDB" id="A0A6G1EG63"/>
<dbReference type="EMBL" id="SPHZ02000003">
    <property type="protein sequence ID" value="KAF0923749.1"/>
    <property type="molecule type" value="Genomic_DNA"/>
</dbReference>
<feature type="compositionally biased region" description="Basic and acidic residues" evidence="1">
    <location>
        <begin position="30"/>
        <end position="41"/>
    </location>
</feature>
<name>A0A6G1EG63_9ORYZ</name>
<accession>A0A6G1EG63</accession>
<sequence length="105" mass="11683">MCWHRRGMSQTPMPPSSVSQTSCGLGAVEDPMRRGHGEGSRRCRCGAASAAWWRIQGGGTVEERMHGGGAQRRRVGLALELRQERRHTSRVPPCSRLEELSRQIC</sequence>
<evidence type="ECO:0000313" key="2">
    <source>
        <dbReference type="EMBL" id="KAF0923749.1"/>
    </source>
</evidence>
<feature type="region of interest" description="Disordered" evidence="1">
    <location>
        <begin position="1"/>
        <end position="41"/>
    </location>
</feature>
<gene>
    <name evidence="2" type="ORF">E2562_006716</name>
</gene>
<evidence type="ECO:0000256" key="1">
    <source>
        <dbReference type="SAM" id="MobiDB-lite"/>
    </source>
</evidence>